<name>A0ABW2SNT1_9ACTO</name>
<organism evidence="1 2">
    <name type="scientific">Schaalia naturae</name>
    <dbReference type="NCBI Taxonomy" id="635203"/>
    <lineage>
        <taxon>Bacteria</taxon>
        <taxon>Bacillati</taxon>
        <taxon>Actinomycetota</taxon>
        <taxon>Actinomycetes</taxon>
        <taxon>Actinomycetales</taxon>
        <taxon>Actinomycetaceae</taxon>
        <taxon>Schaalia</taxon>
    </lineage>
</organism>
<evidence type="ECO:0000313" key="2">
    <source>
        <dbReference type="Proteomes" id="UP001596527"/>
    </source>
</evidence>
<reference evidence="2" key="1">
    <citation type="journal article" date="2019" name="Int. J. Syst. Evol. Microbiol.">
        <title>The Global Catalogue of Microorganisms (GCM) 10K type strain sequencing project: providing services to taxonomists for standard genome sequencing and annotation.</title>
        <authorList>
            <consortium name="The Broad Institute Genomics Platform"/>
            <consortium name="The Broad Institute Genome Sequencing Center for Infectious Disease"/>
            <person name="Wu L."/>
            <person name="Ma J."/>
        </authorList>
    </citation>
    <scope>NUCLEOTIDE SEQUENCE [LARGE SCALE GENOMIC DNA]</scope>
    <source>
        <strain evidence="2">CCUG 56698</strain>
    </source>
</reference>
<dbReference type="EMBL" id="JBHTEF010000001">
    <property type="protein sequence ID" value="MFC7581454.1"/>
    <property type="molecule type" value="Genomic_DNA"/>
</dbReference>
<dbReference type="RefSeq" id="WP_380974787.1">
    <property type="nucleotide sequence ID" value="NZ_JBHTEF010000001.1"/>
</dbReference>
<protein>
    <submittedName>
        <fullName evidence="1">Uncharacterized protein</fullName>
    </submittedName>
</protein>
<evidence type="ECO:0000313" key="1">
    <source>
        <dbReference type="EMBL" id="MFC7581454.1"/>
    </source>
</evidence>
<sequence>MSEKTISEAAPQAARQMFRLVDAEKLAGSADSCGCGGHGGGAGGCGCGGHGRRHAADGPREAGAE</sequence>
<proteinExistence type="predicted"/>
<accession>A0ABW2SNT1</accession>
<dbReference type="Proteomes" id="UP001596527">
    <property type="component" value="Unassembled WGS sequence"/>
</dbReference>
<comment type="caution">
    <text evidence="1">The sequence shown here is derived from an EMBL/GenBank/DDBJ whole genome shotgun (WGS) entry which is preliminary data.</text>
</comment>
<keyword evidence="2" id="KW-1185">Reference proteome</keyword>
<gene>
    <name evidence="1" type="ORF">ACFQWG_09640</name>
</gene>